<feature type="domain" description="Hypersensitivity response secretion-like HrpJ" evidence="1">
    <location>
        <begin position="51"/>
        <end position="208"/>
    </location>
</feature>
<evidence type="ECO:0000313" key="2">
    <source>
        <dbReference type="EMBL" id="SIT44986.1"/>
    </source>
</evidence>
<dbReference type="InterPro" id="IPR013351">
    <property type="entry name" value="T3SS_TyeA-rel"/>
</dbReference>
<dbReference type="GO" id="GO:0050709">
    <property type="term" value="P:negative regulation of protein secretion"/>
    <property type="evidence" value="ECO:0007669"/>
    <property type="project" value="InterPro"/>
</dbReference>
<accession>A0A1N7SC86</accession>
<dbReference type="RefSeq" id="WP_094781773.1">
    <property type="nucleotide sequence ID" value="NZ_CYGX02000051.1"/>
</dbReference>
<evidence type="ECO:0000313" key="3">
    <source>
        <dbReference type="Proteomes" id="UP000187012"/>
    </source>
</evidence>
<dbReference type="GO" id="GO:0019867">
    <property type="term" value="C:outer membrane"/>
    <property type="evidence" value="ECO:0007669"/>
    <property type="project" value="InterPro"/>
</dbReference>
<dbReference type="GO" id="GO:0030254">
    <property type="term" value="P:protein secretion by the type III secretion system"/>
    <property type="evidence" value="ECO:0007669"/>
    <property type="project" value="InterPro"/>
</dbReference>
<protein>
    <submittedName>
        <fullName evidence="2">Type III secretion system protein BsaP</fullName>
    </submittedName>
</protein>
<dbReference type="STRING" id="1247936.BN2475_510053"/>
<gene>
    <name evidence="2" type="ORF">BN2475_510053</name>
</gene>
<dbReference type="Gene3D" id="1.10.150.630">
    <property type="match status" value="1"/>
</dbReference>
<dbReference type="GO" id="GO:0009986">
    <property type="term" value="C:cell surface"/>
    <property type="evidence" value="ECO:0007669"/>
    <property type="project" value="InterPro"/>
</dbReference>
<dbReference type="InterPro" id="IPR003520">
    <property type="entry name" value="Invas_InvE"/>
</dbReference>
<dbReference type="AlphaFoldDB" id="A0A1N7SC86"/>
<sequence>MVTIIGGSSFARALRATQELQSRFDTELLRDTGPEGVAMTPAPDIQAEMAEVADNAGDMMAQFGRLRVYERKARRSEDFERILDSDVEEKLDDLVQMLRGSKVSVTTLIREARGRFRDDSDLLLAFHELRHRKTLGGDNVHIVDKALDEIMRGGNHKQIKAGINAALKAKVFGKRMQLDPAQLRKLYRQFLDFQDSYLVVYEDWIEQFGAGKRKWIMEYVSAALAYDMQSLDPSYGCAAEFGPLIATVRNVRMLSSADELFVDKVIDDADSCDRLVTEECALQLMLEGLKHPLEIECVLLNALGPVIVRLDPTSRSRLMQLVLRGFASVPIGLYSEVSARHALISIMQAMNDRLYRSERRRAPRDRTHRPH</sequence>
<organism evidence="2 3">
    <name type="scientific">Paraburkholderia ribeironis</name>
    <dbReference type="NCBI Taxonomy" id="1247936"/>
    <lineage>
        <taxon>Bacteria</taxon>
        <taxon>Pseudomonadati</taxon>
        <taxon>Pseudomonadota</taxon>
        <taxon>Betaproteobacteria</taxon>
        <taxon>Burkholderiales</taxon>
        <taxon>Burkholderiaceae</taxon>
        <taxon>Paraburkholderia</taxon>
    </lineage>
</organism>
<dbReference type="NCBIfam" id="TIGR02511">
    <property type="entry name" value="type_III_tyeA"/>
    <property type="match status" value="1"/>
</dbReference>
<dbReference type="OrthoDB" id="7028879at2"/>
<dbReference type="PRINTS" id="PR01344">
    <property type="entry name" value="INVEPROTEIN"/>
</dbReference>
<reference evidence="2 3" key="1">
    <citation type="submission" date="2016-12" db="EMBL/GenBank/DDBJ databases">
        <authorList>
            <person name="Song W.-J."/>
            <person name="Kurnit D.M."/>
        </authorList>
    </citation>
    <scope>NUCLEOTIDE SEQUENCE [LARGE SCALE GENOMIC DNA]</scope>
    <source>
        <strain evidence="2 3">STM7296</strain>
    </source>
</reference>
<dbReference type="NCBIfam" id="TIGR02568">
    <property type="entry name" value="LcrE"/>
    <property type="match status" value="1"/>
</dbReference>
<dbReference type="SUPFAM" id="SSF140591">
    <property type="entry name" value="Type III secretion system domain"/>
    <property type="match status" value="1"/>
</dbReference>
<dbReference type="Proteomes" id="UP000187012">
    <property type="component" value="Unassembled WGS sequence"/>
</dbReference>
<keyword evidence="3" id="KW-1185">Reference proteome</keyword>
<proteinExistence type="predicted"/>
<evidence type="ECO:0000259" key="1">
    <source>
        <dbReference type="Pfam" id="PF07201"/>
    </source>
</evidence>
<dbReference type="InterPro" id="IPR010812">
    <property type="entry name" value="HrpJ-like"/>
</dbReference>
<dbReference type="Pfam" id="PF07201">
    <property type="entry name" value="HrpJ"/>
    <property type="match status" value="1"/>
</dbReference>
<dbReference type="InterPro" id="IPR013401">
    <property type="entry name" value="T3SS_LcrE"/>
</dbReference>
<dbReference type="EMBL" id="CYGX02000051">
    <property type="protein sequence ID" value="SIT44986.1"/>
    <property type="molecule type" value="Genomic_DNA"/>
</dbReference>
<name>A0A1N7SC86_9BURK</name>